<accession>A0A8R1UK80</accession>
<dbReference type="AlphaFoldDB" id="A0A2A6CER5"/>
<dbReference type="InterPro" id="IPR000210">
    <property type="entry name" value="BTB/POZ_dom"/>
</dbReference>
<dbReference type="EnsemblMetazoa" id="PPA34030.1">
    <property type="protein sequence ID" value="PPA34030.1"/>
    <property type="gene ID" value="WBGene00272399"/>
</dbReference>
<dbReference type="Pfam" id="PF00651">
    <property type="entry name" value="BTB"/>
    <property type="match status" value="1"/>
</dbReference>
<evidence type="ECO:0000313" key="1">
    <source>
        <dbReference type="EnsemblMetazoa" id="PPA34030.1"/>
    </source>
</evidence>
<proteinExistence type="predicted"/>
<organism evidence="1 2">
    <name type="scientific">Pristionchus pacificus</name>
    <name type="common">Parasitic nematode worm</name>
    <dbReference type="NCBI Taxonomy" id="54126"/>
    <lineage>
        <taxon>Eukaryota</taxon>
        <taxon>Metazoa</taxon>
        <taxon>Ecdysozoa</taxon>
        <taxon>Nematoda</taxon>
        <taxon>Chromadorea</taxon>
        <taxon>Rhabditida</taxon>
        <taxon>Rhabditina</taxon>
        <taxon>Diplogasteromorpha</taxon>
        <taxon>Diplogasteroidea</taxon>
        <taxon>Neodiplogasteridae</taxon>
        <taxon>Pristionchus</taxon>
    </lineage>
</organism>
<gene>
    <name evidence="1" type="primary">WBGene00272399</name>
</gene>
<dbReference type="Gene3D" id="3.30.710.10">
    <property type="entry name" value="Potassium Channel Kv1.1, Chain A"/>
    <property type="match status" value="1"/>
</dbReference>
<dbReference type="PANTHER" id="PTHR47022">
    <property type="entry name" value="BTB AND MATH DOMAIN-CONTAINING PROTEIN 36-RELATED"/>
    <property type="match status" value="1"/>
</dbReference>
<keyword evidence="2" id="KW-1185">Reference proteome</keyword>
<reference evidence="1" key="2">
    <citation type="submission" date="2022-06" db="UniProtKB">
        <authorList>
            <consortium name="EnsemblMetazoa"/>
        </authorList>
    </citation>
    <scope>IDENTIFICATION</scope>
    <source>
        <strain evidence="1">PS312</strain>
    </source>
</reference>
<dbReference type="CDD" id="cd18186">
    <property type="entry name" value="BTB_POZ_ZBTB_KLHL-like"/>
    <property type="match status" value="1"/>
</dbReference>
<evidence type="ECO:0000313" key="2">
    <source>
        <dbReference type="Proteomes" id="UP000005239"/>
    </source>
</evidence>
<dbReference type="Proteomes" id="UP000005239">
    <property type="component" value="Unassembled WGS sequence"/>
</dbReference>
<name>A0A2A6CER5_PRIPA</name>
<sequence length="180" mass="20498">MTGASLAEPTDNEFAAPNKMSNLILKIGDKKLHVSKEISKFRLLLALYSPVFEAMFFGDSEQKGKDEVEINDEFVDLLHSIYHGQMKDGSVLHLLKLAVRFQMEVLLEQAKILIMRSRDFSIMKKLLVADQYNLADLKEECLNSFCSVVELQRNVKASPEYDNLSMAMKSAVCDRMMKLQ</sequence>
<reference evidence="2" key="1">
    <citation type="journal article" date="2008" name="Nat. Genet.">
        <title>The Pristionchus pacificus genome provides a unique perspective on nematode lifestyle and parasitism.</title>
        <authorList>
            <person name="Dieterich C."/>
            <person name="Clifton S.W."/>
            <person name="Schuster L.N."/>
            <person name="Chinwalla A."/>
            <person name="Delehaunty K."/>
            <person name="Dinkelacker I."/>
            <person name="Fulton L."/>
            <person name="Fulton R."/>
            <person name="Godfrey J."/>
            <person name="Minx P."/>
            <person name="Mitreva M."/>
            <person name="Roeseler W."/>
            <person name="Tian H."/>
            <person name="Witte H."/>
            <person name="Yang S.P."/>
            <person name="Wilson R.K."/>
            <person name="Sommer R.J."/>
        </authorList>
    </citation>
    <scope>NUCLEOTIDE SEQUENCE [LARGE SCALE GENOMIC DNA]</scope>
    <source>
        <strain evidence="2">PS312</strain>
    </source>
</reference>
<dbReference type="SUPFAM" id="SSF54695">
    <property type="entry name" value="POZ domain"/>
    <property type="match status" value="1"/>
</dbReference>
<dbReference type="PROSITE" id="PS50097">
    <property type="entry name" value="BTB"/>
    <property type="match status" value="1"/>
</dbReference>
<dbReference type="SMART" id="SM00225">
    <property type="entry name" value="BTB"/>
    <property type="match status" value="1"/>
</dbReference>
<dbReference type="PANTHER" id="PTHR47022:SF1">
    <property type="entry name" value="BTB AND MATH DOMAIN-CONTAINING PROTEIN 36-RELATED"/>
    <property type="match status" value="1"/>
</dbReference>
<dbReference type="InterPro" id="IPR011333">
    <property type="entry name" value="SKP1/BTB/POZ_sf"/>
</dbReference>
<protein>
    <submittedName>
        <fullName evidence="1">BTB domain-containing protein</fullName>
    </submittedName>
</protein>
<accession>A0A2A6CER5</accession>
<dbReference type="OrthoDB" id="45365at2759"/>